<evidence type="ECO:0000259" key="19">
    <source>
        <dbReference type="PROSITE" id="PS51379"/>
    </source>
</evidence>
<evidence type="ECO:0000256" key="4">
    <source>
        <dbReference type="ARBA" id="ARBA00009433"/>
    </source>
</evidence>
<evidence type="ECO:0000256" key="12">
    <source>
        <dbReference type="ARBA" id="ARBA00022982"/>
    </source>
</evidence>
<organism evidence="20 21">
    <name type="scientific">Desulfurella multipotens</name>
    <dbReference type="NCBI Taxonomy" id="79269"/>
    <lineage>
        <taxon>Bacteria</taxon>
        <taxon>Pseudomonadati</taxon>
        <taxon>Campylobacterota</taxon>
        <taxon>Desulfurellia</taxon>
        <taxon>Desulfurellales</taxon>
        <taxon>Desulfurellaceae</taxon>
        <taxon>Desulfurella</taxon>
    </lineage>
</organism>
<accession>A0A1G6KL58</accession>
<dbReference type="GO" id="GO:0051539">
    <property type="term" value="F:4 iron, 4 sulfur cluster binding"/>
    <property type="evidence" value="ECO:0007669"/>
    <property type="project" value="UniProtKB-KW"/>
</dbReference>
<dbReference type="InterPro" id="IPR017896">
    <property type="entry name" value="4Fe4S_Fe-S-bd"/>
</dbReference>
<evidence type="ECO:0000256" key="8">
    <source>
        <dbReference type="ARBA" id="ARBA00022485"/>
    </source>
</evidence>
<evidence type="ECO:0000256" key="2">
    <source>
        <dbReference type="ARBA" id="ARBA00001966"/>
    </source>
</evidence>
<keyword evidence="9" id="KW-0816">Tricarboxylic acid cycle</keyword>
<dbReference type="Proteomes" id="UP000199411">
    <property type="component" value="Unassembled WGS sequence"/>
</dbReference>
<dbReference type="EC" id="1.3.5.1" evidence="5"/>
<evidence type="ECO:0000256" key="7">
    <source>
        <dbReference type="ARBA" id="ARBA00022448"/>
    </source>
</evidence>
<dbReference type="InterPro" id="IPR025192">
    <property type="entry name" value="Succ_DH/fum_Rdtase_N"/>
</dbReference>
<dbReference type="NCBIfam" id="TIGR00384">
    <property type="entry name" value="dhsB"/>
    <property type="match status" value="1"/>
</dbReference>
<dbReference type="GO" id="GO:0046872">
    <property type="term" value="F:metal ion binding"/>
    <property type="evidence" value="ECO:0007669"/>
    <property type="project" value="UniProtKB-KW"/>
</dbReference>
<dbReference type="InterPro" id="IPR012675">
    <property type="entry name" value="Beta-grasp_dom_sf"/>
</dbReference>
<dbReference type="Pfam" id="PF13085">
    <property type="entry name" value="Fer2_3"/>
    <property type="match status" value="1"/>
</dbReference>
<dbReference type="Gene3D" id="1.10.1060.10">
    <property type="entry name" value="Alpha-helical ferredoxin"/>
    <property type="match status" value="1"/>
</dbReference>
<dbReference type="PANTHER" id="PTHR11921:SF29">
    <property type="entry name" value="SUCCINATE DEHYDROGENASE [UBIQUINONE] IRON-SULFUR SUBUNIT, MITOCHONDRIAL"/>
    <property type="match status" value="1"/>
</dbReference>
<evidence type="ECO:0000256" key="17">
    <source>
        <dbReference type="ARBA" id="ARBA00034078"/>
    </source>
</evidence>
<evidence type="ECO:0000256" key="9">
    <source>
        <dbReference type="ARBA" id="ARBA00022532"/>
    </source>
</evidence>
<dbReference type="InterPro" id="IPR009051">
    <property type="entry name" value="Helical_ferredxn"/>
</dbReference>
<keyword evidence="11" id="KW-0479">Metal-binding</keyword>
<evidence type="ECO:0000313" key="21">
    <source>
        <dbReference type="Proteomes" id="UP000199411"/>
    </source>
</evidence>
<dbReference type="InterPro" id="IPR036010">
    <property type="entry name" value="2Fe-2S_ferredoxin-like_sf"/>
</dbReference>
<evidence type="ECO:0000256" key="5">
    <source>
        <dbReference type="ARBA" id="ARBA00012792"/>
    </source>
</evidence>
<protein>
    <recommendedName>
        <fullName evidence="6">Succinate dehydrogenase iron-sulfur subunit</fullName>
        <ecNumber evidence="5">1.3.5.1</ecNumber>
    </recommendedName>
</protein>
<evidence type="ECO:0000256" key="13">
    <source>
        <dbReference type="ARBA" id="ARBA00023002"/>
    </source>
</evidence>
<evidence type="ECO:0000256" key="10">
    <source>
        <dbReference type="ARBA" id="ARBA00022714"/>
    </source>
</evidence>
<dbReference type="Pfam" id="PF13183">
    <property type="entry name" value="Fer4_8"/>
    <property type="match status" value="1"/>
</dbReference>
<evidence type="ECO:0000256" key="11">
    <source>
        <dbReference type="ARBA" id="ARBA00022723"/>
    </source>
</evidence>
<dbReference type="GO" id="GO:0006099">
    <property type="term" value="P:tricarboxylic acid cycle"/>
    <property type="evidence" value="ECO:0007669"/>
    <property type="project" value="UniProtKB-KW"/>
</dbReference>
<dbReference type="SUPFAM" id="SSF54292">
    <property type="entry name" value="2Fe-2S ferredoxin-like"/>
    <property type="match status" value="1"/>
</dbReference>
<keyword evidence="15" id="KW-0411">Iron-sulfur</keyword>
<keyword evidence="16" id="KW-0003">3Fe-4S</keyword>
<keyword evidence="12" id="KW-0249">Electron transport</keyword>
<dbReference type="SUPFAM" id="SSF46548">
    <property type="entry name" value="alpha-helical ferredoxin"/>
    <property type="match status" value="1"/>
</dbReference>
<dbReference type="AlphaFoldDB" id="A0A1G6KL58"/>
<keyword evidence="13" id="KW-0560">Oxidoreductase</keyword>
<evidence type="ECO:0000256" key="6">
    <source>
        <dbReference type="ARBA" id="ARBA00022131"/>
    </source>
</evidence>
<comment type="pathway">
    <text evidence="3">Carbohydrate metabolism; tricarboxylic acid cycle; fumarate from succinate (bacterial route): step 1/1.</text>
</comment>
<comment type="cofactor">
    <cofactor evidence="2">
        <name>[4Fe-4S] cluster</name>
        <dbReference type="ChEBI" id="CHEBI:49883"/>
    </cofactor>
</comment>
<dbReference type="RefSeq" id="WP_025391494.1">
    <property type="nucleotide sequence ID" value="NZ_FMYU01000004.1"/>
</dbReference>
<dbReference type="GO" id="GO:0051538">
    <property type="term" value="F:3 iron, 4 sulfur cluster binding"/>
    <property type="evidence" value="ECO:0007669"/>
    <property type="project" value="UniProtKB-KW"/>
</dbReference>
<sequence>MAFDVGDKVIFKVFRYDPAKDKAPYFKDYEVTIERKGMMVLDGLNQIKWHIDGSLSYRRSCREGVCGSDGMNINGMNTTSCMAHIEDYNSNVLIIKPLPGFPVIKDLVCDFTDFFNKYYAVKPYLIEKTPPPGTERLQSVEDRAKIDGLYECILCGCCSSSCPSYWADPDYLGPSALLNAARFVMDTRDEGSDERLDAVNNIHGVWRCHTILNCIHACPKELNPTKAIASLQKEILKRKY</sequence>
<comment type="cofactor">
    <cofactor evidence="17">
        <name>[2Fe-2S] cluster</name>
        <dbReference type="ChEBI" id="CHEBI:190135"/>
    </cofactor>
</comment>
<evidence type="ECO:0000256" key="3">
    <source>
        <dbReference type="ARBA" id="ARBA00004894"/>
    </source>
</evidence>
<dbReference type="NCBIfam" id="NF004616">
    <property type="entry name" value="PRK05950.1"/>
    <property type="match status" value="1"/>
</dbReference>
<dbReference type="GO" id="GO:0009055">
    <property type="term" value="F:electron transfer activity"/>
    <property type="evidence" value="ECO:0007669"/>
    <property type="project" value="InterPro"/>
</dbReference>
<evidence type="ECO:0000256" key="16">
    <source>
        <dbReference type="ARBA" id="ARBA00023291"/>
    </source>
</evidence>
<gene>
    <name evidence="20" type="ORF">SAMN05660835_00622</name>
</gene>
<dbReference type="Gene3D" id="3.10.20.30">
    <property type="match status" value="1"/>
</dbReference>
<dbReference type="InterPro" id="IPR050573">
    <property type="entry name" value="SDH/FRD_Iron-Sulfur"/>
</dbReference>
<dbReference type="GO" id="GO:0008177">
    <property type="term" value="F:succinate dehydrogenase (quinone) activity"/>
    <property type="evidence" value="ECO:0007669"/>
    <property type="project" value="UniProtKB-EC"/>
</dbReference>
<keyword evidence="8" id="KW-0004">4Fe-4S</keyword>
<comment type="similarity">
    <text evidence="4">Belongs to the succinate dehydrogenase/fumarate reductase iron-sulfur protein family.</text>
</comment>
<dbReference type="GO" id="GO:0051537">
    <property type="term" value="F:2 iron, 2 sulfur cluster binding"/>
    <property type="evidence" value="ECO:0007669"/>
    <property type="project" value="UniProtKB-KW"/>
</dbReference>
<dbReference type="FunFam" id="1.10.1060.10:FF:000001">
    <property type="entry name" value="Succinate dehydrogenase iron-sulfur subunit SdhB"/>
    <property type="match status" value="1"/>
</dbReference>
<dbReference type="PANTHER" id="PTHR11921">
    <property type="entry name" value="SUCCINATE DEHYDROGENASE IRON-SULFUR PROTEIN"/>
    <property type="match status" value="1"/>
</dbReference>
<evidence type="ECO:0000256" key="18">
    <source>
        <dbReference type="ARBA" id="ARBA00049220"/>
    </source>
</evidence>
<keyword evidence="7" id="KW-0813">Transport</keyword>
<keyword evidence="10" id="KW-0001">2Fe-2S</keyword>
<dbReference type="OrthoDB" id="9804391at2"/>
<dbReference type="PROSITE" id="PS51379">
    <property type="entry name" value="4FE4S_FER_2"/>
    <property type="match status" value="1"/>
</dbReference>
<comment type="cofactor">
    <cofactor evidence="1">
        <name>[3Fe-4S] cluster</name>
        <dbReference type="ChEBI" id="CHEBI:21137"/>
    </cofactor>
</comment>
<comment type="catalytic activity">
    <reaction evidence="18">
        <text>a quinone + succinate = fumarate + a quinol</text>
        <dbReference type="Rhea" id="RHEA:40523"/>
        <dbReference type="ChEBI" id="CHEBI:24646"/>
        <dbReference type="ChEBI" id="CHEBI:29806"/>
        <dbReference type="ChEBI" id="CHEBI:30031"/>
        <dbReference type="ChEBI" id="CHEBI:132124"/>
        <dbReference type="EC" id="1.3.5.1"/>
    </reaction>
</comment>
<evidence type="ECO:0000313" key="20">
    <source>
        <dbReference type="EMBL" id="SDC31568.1"/>
    </source>
</evidence>
<evidence type="ECO:0000256" key="15">
    <source>
        <dbReference type="ARBA" id="ARBA00023014"/>
    </source>
</evidence>
<evidence type="ECO:0000256" key="1">
    <source>
        <dbReference type="ARBA" id="ARBA00001927"/>
    </source>
</evidence>
<dbReference type="InterPro" id="IPR017900">
    <property type="entry name" value="4Fe4S_Fe_S_CS"/>
</dbReference>
<dbReference type="EMBL" id="FMYU01000004">
    <property type="protein sequence ID" value="SDC31568.1"/>
    <property type="molecule type" value="Genomic_DNA"/>
</dbReference>
<dbReference type="InterPro" id="IPR004489">
    <property type="entry name" value="Succ_DH/fum_Rdtase_Fe-S"/>
</dbReference>
<name>A0A1G6KL58_9BACT</name>
<dbReference type="PROSITE" id="PS00198">
    <property type="entry name" value="4FE4S_FER_1"/>
    <property type="match status" value="1"/>
</dbReference>
<dbReference type="GO" id="GO:0022904">
    <property type="term" value="P:respiratory electron transport chain"/>
    <property type="evidence" value="ECO:0007669"/>
    <property type="project" value="TreeGrafter"/>
</dbReference>
<proteinExistence type="inferred from homology"/>
<keyword evidence="21" id="KW-1185">Reference proteome</keyword>
<reference evidence="21" key="1">
    <citation type="submission" date="2016-10" db="EMBL/GenBank/DDBJ databases">
        <authorList>
            <person name="Varghese N."/>
            <person name="Submissions S."/>
        </authorList>
    </citation>
    <scope>NUCLEOTIDE SEQUENCE [LARGE SCALE GENOMIC DNA]</scope>
    <source>
        <strain evidence="21">DSM 8415</strain>
    </source>
</reference>
<keyword evidence="14" id="KW-0408">Iron</keyword>
<feature type="domain" description="4Fe-4S ferredoxin-type" evidence="19">
    <location>
        <begin position="142"/>
        <end position="172"/>
    </location>
</feature>
<evidence type="ECO:0000256" key="14">
    <source>
        <dbReference type="ARBA" id="ARBA00023004"/>
    </source>
</evidence>